<dbReference type="SUPFAM" id="SSF56112">
    <property type="entry name" value="Protein kinase-like (PK-like)"/>
    <property type="match status" value="1"/>
</dbReference>
<dbReference type="Proteomes" id="UP001595075">
    <property type="component" value="Unassembled WGS sequence"/>
</dbReference>
<protein>
    <recommendedName>
        <fullName evidence="1">protein-ribulosamine 3-kinase</fullName>
        <ecNumber evidence="1">2.7.1.172</ecNumber>
    </recommendedName>
</protein>
<evidence type="ECO:0000256" key="1">
    <source>
        <dbReference type="ARBA" id="ARBA00011961"/>
    </source>
</evidence>
<comment type="caution">
    <text evidence="3">The sequence shown here is derived from an EMBL/GenBank/DDBJ whole genome shotgun (WGS) entry which is preliminary data.</text>
</comment>
<dbReference type="EMBL" id="JAZHXI010000008">
    <property type="protein sequence ID" value="KAL2069214.1"/>
    <property type="molecule type" value="Genomic_DNA"/>
</dbReference>
<dbReference type="InterPro" id="IPR016477">
    <property type="entry name" value="Fructo-/Ketosamine-3-kinase"/>
</dbReference>
<sequence>MSDPNDTGVPAPQMQNLLDRVDIDEKVAEYFPSGSRLTSAIPHGASFWTKTARISLTLEDGSPYSIFLKVAEGTDGLGLVHGEYEAATALYAVAPDFLPRPIGAGTYISDPNTYFCLSEYVDMIEEVPDMEKFCSSLAKMHLDSAPLSPKGQFGFHAVTYNGNKARDVTWCDTWEEMFTNSVKRRVSQERDTQGPSTGLDKLLPALYEKVIPRLLRPLHTGEKKITPVLVHGDVWYGNLATNASTGEPIIFDPATIWAHNELDVANMTVPRFRLGREWTREYHKHFPISSPIEDYEDRLRLYTIHGGLCASSLYANTTKYREMLVEWIQELVDKYPEGYQGL</sequence>
<dbReference type="PANTHER" id="PTHR12149:SF8">
    <property type="entry name" value="PROTEIN-RIBULOSAMINE 3-KINASE"/>
    <property type="match status" value="1"/>
</dbReference>
<organism evidence="3 4">
    <name type="scientific">Oculimacula yallundae</name>
    <dbReference type="NCBI Taxonomy" id="86028"/>
    <lineage>
        <taxon>Eukaryota</taxon>
        <taxon>Fungi</taxon>
        <taxon>Dikarya</taxon>
        <taxon>Ascomycota</taxon>
        <taxon>Pezizomycotina</taxon>
        <taxon>Leotiomycetes</taxon>
        <taxon>Helotiales</taxon>
        <taxon>Ploettnerulaceae</taxon>
        <taxon>Oculimacula</taxon>
    </lineage>
</organism>
<reference evidence="3 4" key="1">
    <citation type="journal article" date="2024" name="Commun. Biol.">
        <title>Comparative genomic analysis of thermophilic fungi reveals convergent evolutionary adaptations and gene losses.</title>
        <authorList>
            <person name="Steindorff A.S."/>
            <person name="Aguilar-Pontes M.V."/>
            <person name="Robinson A.J."/>
            <person name="Andreopoulos B."/>
            <person name="LaButti K."/>
            <person name="Kuo A."/>
            <person name="Mondo S."/>
            <person name="Riley R."/>
            <person name="Otillar R."/>
            <person name="Haridas S."/>
            <person name="Lipzen A."/>
            <person name="Grimwood J."/>
            <person name="Schmutz J."/>
            <person name="Clum A."/>
            <person name="Reid I.D."/>
            <person name="Moisan M.C."/>
            <person name="Butler G."/>
            <person name="Nguyen T.T.M."/>
            <person name="Dewar K."/>
            <person name="Conant G."/>
            <person name="Drula E."/>
            <person name="Henrissat B."/>
            <person name="Hansel C."/>
            <person name="Singer S."/>
            <person name="Hutchinson M.I."/>
            <person name="de Vries R.P."/>
            <person name="Natvig D.O."/>
            <person name="Powell A.J."/>
            <person name="Tsang A."/>
            <person name="Grigoriev I.V."/>
        </authorList>
    </citation>
    <scope>NUCLEOTIDE SEQUENCE [LARGE SCALE GENOMIC DNA]</scope>
    <source>
        <strain evidence="3 4">CBS 494.80</strain>
    </source>
</reference>
<proteinExistence type="predicted"/>
<dbReference type="Pfam" id="PF03881">
    <property type="entry name" value="Fructosamin_kin"/>
    <property type="match status" value="1"/>
</dbReference>
<evidence type="ECO:0000313" key="3">
    <source>
        <dbReference type="EMBL" id="KAL2069214.1"/>
    </source>
</evidence>
<evidence type="ECO:0000256" key="2">
    <source>
        <dbReference type="ARBA" id="ARBA00048655"/>
    </source>
</evidence>
<dbReference type="InterPro" id="IPR011009">
    <property type="entry name" value="Kinase-like_dom_sf"/>
</dbReference>
<name>A0ABR4CJ97_9HELO</name>
<dbReference type="PANTHER" id="PTHR12149">
    <property type="entry name" value="FRUCTOSAMINE 3 KINASE-RELATED PROTEIN"/>
    <property type="match status" value="1"/>
</dbReference>
<evidence type="ECO:0000313" key="4">
    <source>
        <dbReference type="Proteomes" id="UP001595075"/>
    </source>
</evidence>
<dbReference type="Gene3D" id="3.90.1200.10">
    <property type="match status" value="1"/>
</dbReference>
<gene>
    <name evidence="3" type="ORF">VTL71DRAFT_15552</name>
</gene>
<accession>A0ABR4CJ97</accession>
<comment type="catalytic activity">
    <reaction evidence="2">
        <text>N(6)-D-ribulosyl-L-lysyl-[protein] + ATP = N(6)-(3-O-phospho-D-ribulosyl)-L-lysyl-[protein] + ADP + H(+)</text>
        <dbReference type="Rhea" id="RHEA:48432"/>
        <dbReference type="Rhea" id="RHEA-COMP:12103"/>
        <dbReference type="Rhea" id="RHEA-COMP:12104"/>
        <dbReference type="ChEBI" id="CHEBI:15378"/>
        <dbReference type="ChEBI" id="CHEBI:30616"/>
        <dbReference type="ChEBI" id="CHEBI:90418"/>
        <dbReference type="ChEBI" id="CHEBI:90420"/>
        <dbReference type="ChEBI" id="CHEBI:456216"/>
        <dbReference type="EC" id="2.7.1.172"/>
    </reaction>
    <physiologicalReaction direction="left-to-right" evidence="2">
        <dbReference type="Rhea" id="RHEA:48433"/>
    </physiologicalReaction>
</comment>
<dbReference type="EC" id="2.7.1.172" evidence="1"/>
<keyword evidence="4" id="KW-1185">Reference proteome</keyword>